<proteinExistence type="predicted"/>
<protein>
    <submittedName>
        <fullName evidence="1">Uncharacterized protein</fullName>
    </submittedName>
</protein>
<dbReference type="PATRIC" id="fig|1315283.4.peg.3213"/>
<dbReference type="AlphaFoldDB" id="A0A0U2VA70"/>
<accession>A0A0U2VA70</accession>
<name>A0A0U2VA70_9GAMM</name>
<organism evidence="1">
    <name type="scientific">Pseudoalteromonas translucida KMM 520</name>
    <dbReference type="NCBI Taxonomy" id="1315283"/>
    <lineage>
        <taxon>Bacteria</taxon>
        <taxon>Pseudomonadati</taxon>
        <taxon>Pseudomonadota</taxon>
        <taxon>Gammaproteobacteria</taxon>
        <taxon>Alteromonadales</taxon>
        <taxon>Pseudoalteromonadaceae</taxon>
        <taxon>Pseudoalteromonas</taxon>
    </lineage>
</organism>
<reference evidence="1 2" key="1">
    <citation type="submission" date="2015-03" db="EMBL/GenBank/DDBJ databases">
        <authorList>
            <person name="Murphy D."/>
        </authorList>
    </citation>
    <scope>NUCLEOTIDE SEQUENCE [LARGE SCALE GENOMIC DNA]</scope>
    <source>
        <strain evidence="1 2">KMM 520</strain>
    </source>
</reference>
<sequence>MYAAHFKLNSVHNKVRTLRFEWVKRAGGCVKNKYSSTHLFPIFIRKIWQLITL</sequence>
<gene>
    <name evidence="1" type="ORF">PTRA_b0087</name>
</gene>
<dbReference type="Proteomes" id="UP000065261">
    <property type="component" value="Chromosome II"/>
</dbReference>
<evidence type="ECO:0000313" key="1">
    <source>
        <dbReference type="EMBL" id="ALS34621.1"/>
    </source>
</evidence>
<evidence type="ECO:0000313" key="2">
    <source>
        <dbReference type="Proteomes" id="UP000065261"/>
    </source>
</evidence>
<dbReference type="EMBL" id="CP011035">
    <property type="protein sequence ID" value="ALS34621.1"/>
    <property type="molecule type" value="Genomic_DNA"/>
</dbReference>
<dbReference type="KEGG" id="ptn:PTRA_b0087"/>